<dbReference type="InterPro" id="IPR046938">
    <property type="entry name" value="DNA_clamp_sf"/>
</dbReference>
<dbReference type="PANTHER" id="PTHR15237:SF0">
    <property type="entry name" value="CELL CYCLE CHECKPOINT CONTROL PROTEIN"/>
    <property type="match status" value="1"/>
</dbReference>
<keyword evidence="7" id="KW-0269">Exonuclease</keyword>
<evidence type="ECO:0000313" key="13">
    <source>
        <dbReference type="RefSeq" id="XP_033309714.1"/>
    </source>
</evidence>
<keyword evidence="4" id="KW-0540">Nuclease</keyword>
<dbReference type="GO" id="GO:0000076">
    <property type="term" value="P:DNA replication checkpoint signaling"/>
    <property type="evidence" value="ECO:0007669"/>
    <property type="project" value="TreeGrafter"/>
</dbReference>
<evidence type="ECO:0000256" key="3">
    <source>
        <dbReference type="ARBA" id="ARBA00022553"/>
    </source>
</evidence>
<dbReference type="GO" id="GO:0031573">
    <property type="term" value="P:mitotic intra-S DNA damage checkpoint signaling"/>
    <property type="evidence" value="ECO:0007669"/>
    <property type="project" value="TreeGrafter"/>
</dbReference>
<evidence type="ECO:0000256" key="7">
    <source>
        <dbReference type="ARBA" id="ARBA00022839"/>
    </source>
</evidence>
<dbReference type="GO" id="GO:0071479">
    <property type="term" value="P:cellular response to ionizing radiation"/>
    <property type="evidence" value="ECO:0007669"/>
    <property type="project" value="TreeGrafter"/>
</dbReference>
<dbReference type="AlphaFoldDB" id="A0A6P8MKE7"/>
<dbReference type="PANTHER" id="PTHR15237">
    <property type="entry name" value="DNA REPAIR PROTEIN RAD9"/>
    <property type="match status" value="1"/>
</dbReference>
<proteinExistence type="inferred from homology"/>
<evidence type="ECO:0000256" key="11">
    <source>
        <dbReference type="SAM" id="MobiDB-lite"/>
    </source>
</evidence>
<dbReference type="InterPro" id="IPR026584">
    <property type="entry name" value="Rad9"/>
</dbReference>
<comment type="function">
    <text evidence="9">Component of the 9-1-1 cell-cycle checkpoint response complex that plays a major role in DNA repair. The 9-1-1 complex is recruited to DNA lesion upon damage by the RAD17-replication factor C (RFC) clamp loader complex. Acts then as a sliding clamp platform on DNA for several proteins involved in long-patch base excision repair (LP-BER). The 9-1-1 complex stimulates DNA polymerase beta (POLB) activity by increasing its affinity for the 3'-OH end of the primer-template and stabilizes POLB to those sites where LP-BER proceeds; endonuclease FEN1 cleavage activity on substrates with double, nick, or gap flaps of distinct sequences and lengths; and DNA ligase I (LIG1) on long-patch base excision repair substrates. The 9-1-1 complex is necessary for the recruitment of RHNO1 to sites of double-stranded breaks (DSB) occurring during the S phase. RAD9A possesses 3'-&gt;5' double stranded DNA exonuclease activity.</text>
</comment>
<feature type="region of interest" description="Disordered" evidence="11">
    <location>
        <begin position="450"/>
        <end position="471"/>
    </location>
</feature>
<dbReference type="GO" id="GO:0030896">
    <property type="term" value="C:checkpoint clamp complex"/>
    <property type="evidence" value="ECO:0007669"/>
    <property type="project" value="UniProtKB-UniRule"/>
</dbReference>
<feature type="region of interest" description="Disordered" evidence="11">
    <location>
        <begin position="401"/>
        <end position="437"/>
    </location>
</feature>
<evidence type="ECO:0000256" key="5">
    <source>
        <dbReference type="ARBA" id="ARBA00022763"/>
    </source>
</evidence>
<dbReference type="PIRSF" id="PIRSF009303">
    <property type="entry name" value="Cell_cycle_RAD9"/>
    <property type="match status" value="1"/>
</dbReference>
<feature type="compositionally biased region" description="Basic and acidic residues" evidence="11">
    <location>
        <begin position="304"/>
        <end position="315"/>
    </location>
</feature>
<evidence type="ECO:0000256" key="2">
    <source>
        <dbReference type="ARBA" id="ARBA00008494"/>
    </source>
</evidence>
<keyword evidence="6" id="KW-0378">Hydrolase</keyword>
<dbReference type="InterPro" id="IPR007268">
    <property type="entry name" value="Rad9/Ddc1"/>
</dbReference>
<dbReference type="KEGG" id="bbif:117210627"/>
<evidence type="ECO:0000256" key="9">
    <source>
        <dbReference type="ARBA" id="ARBA00059283"/>
    </source>
</evidence>
<evidence type="ECO:0000256" key="10">
    <source>
        <dbReference type="PIRNR" id="PIRNR009303"/>
    </source>
</evidence>
<gene>
    <name evidence="13" type="primary">LOC117210627</name>
</gene>
<sequence length="471" mass="53023">MKCVIAGANVKSMSISFLAKAIHALSKIGDEMYIEPHENTLSFRTVNMANSAYADFTFLQSYFSYYAYGDLQENDALKCKISMRSAMTVFKAPHLIDKQVETCHIKLEPDASEILFILKYKNSITKTHLLPILDCEILQTVYNKDSASIKLLSQPRVLGDAMQNFHQHLIEITFEVSAQKLLLRNYVDDVSGLSNTIRTQLALGKGEFDRYDIGSETTITFCMKEFRSILNFAEIAITPISIYSEGAGRPVIFALKNQSFEVNLVLSTLSSDTDSQAETTLINKPQEKSIKRRATNKRVCRKNNKSDSKIQDKSVKSNNKLGNVKTPHPCFVEEPKGQVDASTRDNQNLNGVRSNLPIEQDIEDKMKKNTSSSCDIITNVNKTSTSEKKLVNFIFSTITKRKSSNNETDKEQNLDSDQSDAFEDKVPNSPSPPNKKARFIFQKCFQKTFDPRTLPGYNEILAEDSDEASND</sequence>
<keyword evidence="12" id="KW-1185">Reference proteome</keyword>
<evidence type="ECO:0000313" key="12">
    <source>
        <dbReference type="Proteomes" id="UP000515164"/>
    </source>
</evidence>
<accession>A0A6P8MKE7</accession>
<dbReference type="Proteomes" id="UP000515164">
    <property type="component" value="Unplaced"/>
</dbReference>
<evidence type="ECO:0000256" key="4">
    <source>
        <dbReference type="ARBA" id="ARBA00022722"/>
    </source>
</evidence>
<comment type="similarity">
    <text evidence="2 10">Belongs to the rad9 family.</text>
</comment>
<dbReference type="GeneID" id="117210627"/>
<comment type="subcellular location">
    <subcellularLocation>
        <location evidence="1">Nucleus</location>
    </subcellularLocation>
</comment>
<feature type="region of interest" description="Disordered" evidence="11">
    <location>
        <begin position="292"/>
        <end position="352"/>
    </location>
</feature>
<organism evidence="12 13">
    <name type="scientific">Bombus bifarius</name>
    <dbReference type="NCBI Taxonomy" id="103933"/>
    <lineage>
        <taxon>Eukaryota</taxon>
        <taxon>Metazoa</taxon>
        <taxon>Ecdysozoa</taxon>
        <taxon>Arthropoda</taxon>
        <taxon>Hexapoda</taxon>
        <taxon>Insecta</taxon>
        <taxon>Pterygota</taxon>
        <taxon>Neoptera</taxon>
        <taxon>Endopterygota</taxon>
        <taxon>Hymenoptera</taxon>
        <taxon>Apocrita</taxon>
        <taxon>Aculeata</taxon>
        <taxon>Apoidea</taxon>
        <taxon>Anthophila</taxon>
        <taxon>Apidae</taxon>
        <taxon>Bombus</taxon>
        <taxon>Pyrobombus</taxon>
    </lineage>
</organism>
<protein>
    <recommendedName>
        <fullName evidence="10">Cell cycle checkpoint control protein</fullName>
    </recommendedName>
</protein>
<dbReference type="SUPFAM" id="SSF55979">
    <property type="entry name" value="DNA clamp"/>
    <property type="match status" value="1"/>
</dbReference>
<feature type="compositionally biased region" description="Basic residues" evidence="11">
    <location>
        <begin position="292"/>
        <end position="303"/>
    </location>
</feature>
<dbReference type="CTD" id="40054"/>
<keyword evidence="5" id="KW-0227">DNA damage</keyword>
<keyword evidence="8" id="KW-0539">Nucleus</keyword>
<dbReference type="GO" id="GO:0004527">
    <property type="term" value="F:exonuclease activity"/>
    <property type="evidence" value="ECO:0007669"/>
    <property type="project" value="UniProtKB-KW"/>
</dbReference>
<dbReference type="GO" id="GO:0006281">
    <property type="term" value="P:DNA repair"/>
    <property type="evidence" value="ECO:0007669"/>
    <property type="project" value="UniProtKB-UniRule"/>
</dbReference>
<evidence type="ECO:0000256" key="6">
    <source>
        <dbReference type="ARBA" id="ARBA00022801"/>
    </source>
</evidence>
<keyword evidence="3" id="KW-0597">Phosphoprotein</keyword>
<dbReference type="RefSeq" id="XP_033309714.1">
    <property type="nucleotide sequence ID" value="XM_033453823.1"/>
</dbReference>
<reference evidence="13" key="1">
    <citation type="submission" date="2025-08" db="UniProtKB">
        <authorList>
            <consortium name="RefSeq"/>
        </authorList>
    </citation>
    <scope>IDENTIFICATION</scope>
    <source>
        <tissue evidence="13">Muscle</tissue>
    </source>
</reference>
<dbReference type="Gene3D" id="3.70.10.10">
    <property type="match status" value="1"/>
</dbReference>
<evidence type="ECO:0000256" key="1">
    <source>
        <dbReference type="ARBA" id="ARBA00004123"/>
    </source>
</evidence>
<dbReference type="FunFam" id="3.70.10.10:FF:000005">
    <property type="entry name" value="Cell cycle checkpoint control protein"/>
    <property type="match status" value="1"/>
</dbReference>
<feature type="compositionally biased region" description="Acidic residues" evidence="11">
    <location>
        <begin position="461"/>
        <end position="471"/>
    </location>
</feature>
<evidence type="ECO:0000256" key="8">
    <source>
        <dbReference type="ARBA" id="ARBA00023242"/>
    </source>
</evidence>
<name>A0A6P8MKE7_9HYME</name>
<feature type="compositionally biased region" description="Polar residues" evidence="11">
    <location>
        <begin position="340"/>
        <end position="352"/>
    </location>
</feature>
<dbReference type="Pfam" id="PF04139">
    <property type="entry name" value="Rad9"/>
    <property type="match status" value="1"/>
</dbReference>